<keyword evidence="7 13" id="KW-0808">Transferase</keyword>
<comment type="pathway">
    <text evidence="2 13">Glycolipid biosynthesis; lipid IV(A) biosynthesis; lipid IV(A) from (3R)-3-hydroxytetradecanoyl-[acyl-carrier-protein] and UDP-N-acetyl-alpha-D-glucosamine: step 6/6.</text>
</comment>
<proteinExistence type="inferred from homology"/>
<evidence type="ECO:0000256" key="9">
    <source>
        <dbReference type="ARBA" id="ARBA00022777"/>
    </source>
</evidence>
<dbReference type="GO" id="GO:0005886">
    <property type="term" value="C:plasma membrane"/>
    <property type="evidence" value="ECO:0007669"/>
    <property type="project" value="TreeGrafter"/>
</dbReference>
<evidence type="ECO:0000256" key="1">
    <source>
        <dbReference type="ARBA" id="ARBA00002274"/>
    </source>
</evidence>
<reference evidence="14 15" key="1">
    <citation type="submission" date="2016-06" db="EMBL/GenBank/DDBJ databases">
        <title>Genome sequence of endosymbiont of Candidatus Endolucinida thiodiazotropha.</title>
        <authorList>
            <person name="Poehlein A."/>
            <person name="Koenig S."/>
            <person name="Heiden S.E."/>
            <person name="Thuermer A."/>
            <person name="Voget S."/>
            <person name="Daniel R."/>
            <person name="Markert S."/>
            <person name="Gros O."/>
            <person name="Schweder T."/>
        </authorList>
    </citation>
    <scope>NUCLEOTIDE SEQUENCE [LARGE SCALE GENOMIC DNA]</scope>
    <source>
        <strain evidence="14 15">COS</strain>
    </source>
</reference>
<dbReference type="EMBL" id="MARB01000007">
    <property type="protein sequence ID" value="ODJ88213.1"/>
    <property type="molecule type" value="Genomic_DNA"/>
</dbReference>
<evidence type="ECO:0000256" key="11">
    <source>
        <dbReference type="ARBA" id="ARBA00023098"/>
    </source>
</evidence>
<keyword evidence="6 13" id="KW-0441">Lipid A biosynthesis</keyword>
<dbReference type="UniPathway" id="UPA00359">
    <property type="reaction ID" value="UER00482"/>
</dbReference>
<evidence type="ECO:0000313" key="15">
    <source>
        <dbReference type="Proteomes" id="UP000094769"/>
    </source>
</evidence>
<comment type="similarity">
    <text evidence="13">Belongs to the LpxK family.</text>
</comment>
<dbReference type="Pfam" id="PF02606">
    <property type="entry name" value="LpxK"/>
    <property type="match status" value="1"/>
</dbReference>
<keyword evidence="5 13" id="KW-0444">Lipid biosynthesis</keyword>
<dbReference type="GO" id="GO:0009244">
    <property type="term" value="P:lipopolysaccharide core region biosynthetic process"/>
    <property type="evidence" value="ECO:0007669"/>
    <property type="project" value="TreeGrafter"/>
</dbReference>
<comment type="function">
    <text evidence="1 13">Transfers the gamma-phosphate of ATP to the 4'-position of a tetraacyldisaccharide 1-phosphate intermediate (termed DS-1-P) to form tetraacyldisaccharide 1,4'-bis-phosphate (lipid IVA).</text>
</comment>
<evidence type="ECO:0000256" key="8">
    <source>
        <dbReference type="ARBA" id="ARBA00022741"/>
    </source>
</evidence>
<name>A0A7Z1AG61_9GAMM</name>
<keyword evidence="10 13" id="KW-0067">ATP-binding</keyword>
<dbReference type="HAMAP" id="MF_00409">
    <property type="entry name" value="LpxK"/>
    <property type="match status" value="1"/>
</dbReference>
<dbReference type="AlphaFoldDB" id="A0A7Z1AG61"/>
<evidence type="ECO:0000313" key="14">
    <source>
        <dbReference type="EMBL" id="ODJ88213.1"/>
    </source>
</evidence>
<gene>
    <name evidence="13 14" type="primary">lpxK</name>
    <name evidence="14" type="ORF">CODIS_16260</name>
</gene>
<sequence>MNAIEASWRGWSGLTLLLLPLSGIFCLVSAIRRLFFRVGLLSSVSLEVPVIVVGNITVGGTGKTPLVIWLAKKLQQWGYKPGIVTRGYGGGSDRWPCEVNQNTSAKQVGDEAVLLKRRSGCPVYAGPDRPAAARQLLTDHQCDLIISDDGLQHYALARDLEIVVIDGERWFGNGLCLPAGPLRERRGRLAEAGLVIVNGASKGCEYRMHLKATDAVALDHRGESKALIQFKNDRMHAIAGIGYPDRFFNMLEGLGLKLERHPFPDHHAFTPDDLKPFSSQTVLMTEKDAVKCELFAQPSHWYVPVVADVDNGFEEALMTLTKRLKDGQKTA</sequence>
<dbReference type="PANTHER" id="PTHR42724">
    <property type="entry name" value="TETRAACYLDISACCHARIDE 4'-KINASE"/>
    <property type="match status" value="1"/>
</dbReference>
<dbReference type="GO" id="GO:0005524">
    <property type="term" value="F:ATP binding"/>
    <property type="evidence" value="ECO:0007669"/>
    <property type="project" value="UniProtKB-UniRule"/>
</dbReference>
<accession>A0A7Z1AG61</accession>
<evidence type="ECO:0000256" key="5">
    <source>
        <dbReference type="ARBA" id="ARBA00022516"/>
    </source>
</evidence>
<keyword evidence="15" id="KW-1185">Reference proteome</keyword>
<keyword evidence="9 13" id="KW-0418">Kinase</keyword>
<comment type="caution">
    <text evidence="14">The sequence shown here is derived from an EMBL/GenBank/DDBJ whole genome shotgun (WGS) entry which is preliminary data.</text>
</comment>
<evidence type="ECO:0000256" key="7">
    <source>
        <dbReference type="ARBA" id="ARBA00022679"/>
    </source>
</evidence>
<dbReference type="RefSeq" id="WP_235615154.1">
    <property type="nucleotide sequence ID" value="NZ_MARB01000007.1"/>
</dbReference>
<dbReference type="NCBIfam" id="TIGR00682">
    <property type="entry name" value="lpxK"/>
    <property type="match status" value="1"/>
</dbReference>
<evidence type="ECO:0000256" key="13">
    <source>
        <dbReference type="HAMAP-Rule" id="MF_00409"/>
    </source>
</evidence>
<feature type="binding site" evidence="13">
    <location>
        <begin position="57"/>
        <end position="64"/>
    </location>
    <ligand>
        <name>ATP</name>
        <dbReference type="ChEBI" id="CHEBI:30616"/>
    </ligand>
</feature>
<evidence type="ECO:0000256" key="12">
    <source>
        <dbReference type="ARBA" id="ARBA00029757"/>
    </source>
</evidence>
<evidence type="ECO:0000256" key="2">
    <source>
        <dbReference type="ARBA" id="ARBA00004870"/>
    </source>
</evidence>
<keyword evidence="8 13" id="KW-0547">Nucleotide-binding</keyword>
<evidence type="ECO:0000256" key="4">
    <source>
        <dbReference type="ARBA" id="ARBA00016436"/>
    </source>
</evidence>
<organism evidence="14 15">
    <name type="scientific">Candidatus Thiodiazotropha endolucinida</name>
    <dbReference type="NCBI Taxonomy" id="1655433"/>
    <lineage>
        <taxon>Bacteria</taxon>
        <taxon>Pseudomonadati</taxon>
        <taxon>Pseudomonadota</taxon>
        <taxon>Gammaproteobacteria</taxon>
        <taxon>Chromatiales</taxon>
        <taxon>Sedimenticolaceae</taxon>
        <taxon>Candidatus Thiodiazotropha</taxon>
    </lineage>
</organism>
<dbReference type="InterPro" id="IPR003758">
    <property type="entry name" value="LpxK"/>
</dbReference>
<dbReference type="EC" id="2.7.1.130" evidence="3 13"/>
<comment type="catalytic activity">
    <reaction evidence="13">
        <text>a lipid A disaccharide + ATP = a lipid IVA + ADP + H(+)</text>
        <dbReference type="Rhea" id="RHEA:67840"/>
        <dbReference type="ChEBI" id="CHEBI:15378"/>
        <dbReference type="ChEBI" id="CHEBI:30616"/>
        <dbReference type="ChEBI" id="CHEBI:176343"/>
        <dbReference type="ChEBI" id="CHEBI:176425"/>
        <dbReference type="ChEBI" id="CHEBI:456216"/>
        <dbReference type="EC" id="2.7.1.130"/>
    </reaction>
</comment>
<dbReference type="Proteomes" id="UP000094769">
    <property type="component" value="Unassembled WGS sequence"/>
</dbReference>
<dbReference type="SUPFAM" id="SSF52540">
    <property type="entry name" value="P-loop containing nucleoside triphosphate hydrolases"/>
    <property type="match status" value="1"/>
</dbReference>
<dbReference type="InterPro" id="IPR027417">
    <property type="entry name" value="P-loop_NTPase"/>
</dbReference>
<dbReference type="GO" id="GO:0009245">
    <property type="term" value="P:lipid A biosynthetic process"/>
    <property type="evidence" value="ECO:0007669"/>
    <property type="project" value="UniProtKB-UniRule"/>
</dbReference>
<dbReference type="GO" id="GO:0009029">
    <property type="term" value="F:lipid-A 4'-kinase activity"/>
    <property type="evidence" value="ECO:0007669"/>
    <property type="project" value="UniProtKB-UniRule"/>
</dbReference>
<evidence type="ECO:0000256" key="6">
    <source>
        <dbReference type="ARBA" id="ARBA00022556"/>
    </source>
</evidence>
<protein>
    <recommendedName>
        <fullName evidence="4 13">Tetraacyldisaccharide 4'-kinase</fullName>
        <ecNumber evidence="3 13">2.7.1.130</ecNumber>
    </recommendedName>
    <alternativeName>
        <fullName evidence="12 13">Lipid A 4'-kinase</fullName>
    </alternativeName>
</protein>
<dbReference type="PANTHER" id="PTHR42724:SF1">
    <property type="entry name" value="TETRAACYLDISACCHARIDE 4'-KINASE, MITOCHONDRIAL-RELATED"/>
    <property type="match status" value="1"/>
</dbReference>
<evidence type="ECO:0000256" key="10">
    <source>
        <dbReference type="ARBA" id="ARBA00022840"/>
    </source>
</evidence>
<keyword evidence="11 13" id="KW-0443">Lipid metabolism</keyword>
<evidence type="ECO:0000256" key="3">
    <source>
        <dbReference type="ARBA" id="ARBA00012071"/>
    </source>
</evidence>